<keyword evidence="1" id="KW-0732">Signal</keyword>
<name>A0A0B7BK10_9EUPU</name>
<proteinExistence type="predicted"/>
<dbReference type="EMBL" id="HACG01045777">
    <property type="protein sequence ID" value="CEK92642.1"/>
    <property type="molecule type" value="Transcribed_RNA"/>
</dbReference>
<dbReference type="AlphaFoldDB" id="A0A0B7BK10"/>
<protein>
    <submittedName>
        <fullName evidence="6">Uncharacterized protein</fullName>
    </submittedName>
</protein>
<dbReference type="EMBL" id="HACG01045775">
    <property type="protein sequence ID" value="CEK92640.1"/>
    <property type="molecule type" value="Transcribed_RNA"/>
</dbReference>
<evidence type="ECO:0000313" key="2">
    <source>
        <dbReference type="EMBL" id="CEK92640.1"/>
    </source>
</evidence>
<organism evidence="6">
    <name type="scientific">Arion vulgaris</name>
    <dbReference type="NCBI Taxonomy" id="1028688"/>
    <lineage>
        <taxon>Eukaryota</taxon>
        <taxon>Metazoa</taxon>
        <taxon>Spiralia</taxon>
        <taxon>Lophotrochozoa</taxon>
        <taxon>Mollusca</taxon>
        <taxon>Gastropoda</taxon>
        <taxon>Heterobranchia</taxon>
        <taxon>Euthyneura</taxon>
        <taxon>Panpulmonata</taxon>
        <taxon>Eupulmonata</taxon>
        <taxon>Stylommatophora</taxon>
        <taxon>Helicina</taxon>
        <taxon>Arionoidea</taxon>
        <taxon>Arionidae</taxon>
        <taxon>Arion</taxon>
    </lineage>
</organism>
<evidence type="ECO:0000313" key="9">
    <source>
        <dbReference type="EMBL" id="CEK92652.1"/>
    </source>
</evidence>
<dbReference type="EMBL" id="HACG01045786">
    <property type="protein sequence ID" value="CEK92651.1"/>
    <property type="molecule type" value="Transcribed_RNA"/>
</dbReference>
<sequence length="84" mass="9546">MATHFYFWPILLITFLMVSSPLTSARDIAPREISLVKEPEENYYIVKKLPVVIVCQAQNAADCLQLHGNTDTPHICRSEGCHPY</sequence>
<evidence type="ECO:0000313" key="4">
    <source>
        <dbReference type="EMBL" id="CEK92642.1"/>
    </source>
</evidence>
<dbReference type="EMBL" id="HACG01045778">
    <property type="protein sequence ID" value="CEK92643.1"/>
    <property type="molecule type" value="Transcribed_RNA"/>
</dbReference>
<evidence type="ECO:0000313" key="7">
    <source>
        <dbReference type="EMBL" id="CEK92649.1"/>
    </source>
</evidence>
<dbReference type="EMBL" id="HACG01045776">
    <property type="protein sequence ID" value="CEK92641.1"/>
    <property type="molecule type" value="Transcribed_RNA"/>
</dbReference>
<accession>A0A0B7BK10</accession>
<dbReference type="EMBL" id="HACG01045784">
    <property type="protein sequence ID" value="CEK92649.1"/>
    <property type="molecule type" value="Transcribed_RNA"/>
</dbReference>
<reference evidence="6" key="1">
    <citation type="submission" date="2014-12" db="EMBL/GenBank/DDBJ databases">
        <title>Insight into the proteome of Arion vulgaris.</title>
        <authorList>
            <person name="Aradska J."/>
            <person name="Bulat T."/>
            <person name="Smidak R."/>
            <person name="Sarate P."/>
            <person name="Gangsoo J."/>
            <person name="Sialana F."/>
            <person name="Bilban M."/>
            <person name="Lubec G."/>
        </authorList>
    </citation>
    <scope>NUCLEOTIDE SEQUENCE</scope>
    <source>
        <tissue evidence="6">Skin</tissue>
    </source>
</reference>
<feature type="signal peptide" evidence="1">
    <location>
        <begin position="1"/>
        <end position="25"/>
    </location>
</feature>
<feature type="chain" id="PRO_5007391774" evidence="1">
    <location>
        <begin position="26"/>
        <end position="84"/>
    </location>
</feature>
<gene>
    <name evidence="6" type="primary">ORF189363</name>
    <name evidence="2" type="synonym">ORF189284</name>
    <name evidence="3" type="synonym">ORF189298</name>
    <name evidence="4" type="synonym">ORF189311</name>
    <name evidence="5" type="synonym">ORF189323</name>
    <name evidence="7" type="synonym">ORF189403</name>
    <name evidence="8" type="synonym">ORF189431</name>
    <name evidence="9" type="synonym">ORF189442</name>
</gene>
<evidence type="ECO:0000313" key="6">
    <source>
        <dbReference type="EMBL" id="CEK92646.1"/>
    </source>
</evidence>
<evidence type="ECO:0000256" key="1">
    <source>
        <dbReference type="SAM" id="SignalP"/>
    </source>
</evidence>
<dbReference type="EMBL" id="HACG01045781">
    <property type="protein sequence ID" value="CEK92646.1"/>
    <property type="molecule type" value="Transcribed_RNA"/>
</dbReference>
<evidence type="ECO:0000313" key="3">
    <source>
        <dbReference type="EMBL" id="CEK92641.1"/>
    </source>
</evidence>
<evidence type="ECO:0000313" key="8">
    <source>
        <dbReference type="EMBL" id="CEK92651.1"/>
    </source>
</evidence>
<evidence type="ECO:0000313" key="5">
    <source>
        <dbReference type="EMBL" id="CEK92643.1"/>
    </source>
</evidence>
<dbReference type="EMBL" id="HACG01045787">
    <property type="protein sequence ID" value="CEK92652.1"/>
    <property type="molecule type" value="Transcribed_RNA"/>
</dbReference>